<dbReference type="InterPro" id="IPR012223">
    <property type="entry name" value="TEII"/>
</dbReference>
<dbReference type="Gene3D" id="3.40.50.1820">
    <property type="entry name" value="alpha/beta hydrolase"/>
    <property type="match status" value="1"/>
</dbReference>
<dbReference type="InterPro" id="IPR001031">
    <property type="entry name" value="Thioesterase"/>
</dbReference>
<dbReference type="Pfam" id="PF00975">
    <property type="entry name" value="Thioesterase"/>
    <property type="match status" value="1"/>
</dbReference>
<evidence type="ECO:0000313" key="3">
    <source>
        <dbReference type="EMBL" id="ABV91293.1"/>
    </source>
</evidence>
<dbReference type="PANTHER" id="PTHR11487">
    <property type="entry name" value="THIOESTERASE"/>
    <property type="match status" value="1"/>
</dbReference>
<dbReference type="EMBL" id="EU035755">
    <property type="protein sequence ID" value="ABV91293.1"/>
    <property type="molecule type" value="Genomic_DNA"/>
</dbReference>
<proteinExistence type="inferred from homology"/>
<organism evidence="3">
    <name type="scientific">Streptomyces griseochromogenes</name>
    <dbReference type="NCBI Taxonomy" id="68214"/>
    <lineage>
        <taxon>Bacteria</taxon>
        <taxon>Bacillati</taxon>
        <taxon>Actinomycetota</taxon>
        <taxon>Actinomycetes</taxon>
        <taxon>Kitasatosporales</taxon>
        <taxon>Streptomycetaceae</taxon>
        <taxon>Streptomyces</taxon>
    </lineage>
</organism>
<name>C6ZCR4_9ACTN</name>
<evidence type="ECO:0000256" key="1">
    <source>
        <dbReference type="ARBA" id="ARBA00007169"/>
    </source>
</evidence>
<dbReference type="AlphaFoldDB" id="C6ZCR4"/>
<dbReference type="InterPro" id="IPR029058">
    <property type="entry name" value="AB_hydrolase_fold"/>
</dbReference>
<dbReference type="SUPFAM" id="SSF53474">
    <property type="entry name" value="alpha/beta-Hydrolases"/>
    <property type="match status" value="1"/>
</dbReference>
<feature type="domain" description="Thioesterase" evidence="2">
    <location>
        <begin position="26"/>
        <end position="245"/>
    </location>
</feature>
<comment type="similarity">
    <text evidence="1">Belongs to the thioesterase family.</text>
</comment>
<sequence>MVVKSSPSHFQKWVRTFQPAPGGTVRLVCLPHAGGSASFFFPMAKAFGPGVEVMAVQYPGRQDRRHEPGIDSVDEYADEIFAVLRQLDDRPLVLFGHSMGAVLAYEVALRLRRAGLPAPARLFVSGRRAPSRYRDENVHQAPDARIVAELRRLGGPHQGMLADPEVLSLVLPAIRSDYRAIETYRHDATARLDCPVTVLVGDADPRVSIDEARAWAQHTTAPTEVEVFPGGHFYLVEQSSAVIGLMAGRLSAAQAEPRC</sequence>
<protein>
    <submittedName>
        <fullName evidence="3">Probable thioesterase</fullName>
    </submittedName>
</protein>
<dbReference type="PANTHER" id="PTHR11487:SF0">
    <property type="entry name" value="S-ACYL FATTY ACID SYNTHASE THIOESTERASE, MEDIUM CHAIN"/>
    <property type="match status" value="1"/>
</dbReference>
<evidence type="ECO:0000259" key="2">
    <source>
        <dbReference type="Pfam" id="PF00975"/>
    </source>
</evidence>
<gene>
    <name evidence="3" type="primary">ttnH</name>
</gene>
<dbReference type="GO" id="GO:0008610">
    <property type="term" value="P:lipid biosynthetic process"/>
    <property type="evidence" value="ECO:0007669"/>
    <property type="project" value="TreeGrafter"/>
</dbReference>
<accession>C6ZCR4</accession>
<dbReference type="SMR" id="C6ZCR4"/>
<reference evidence="3" key="1">
    <citation type="journal article" date="2009" name="J. Nat. Prod.">
        <title>Characterization of the tautomycetin biosynthetic gene cluster from Streptomyces griseochromogenes provides new insight into dialkylmaleic anhydride biosynthesis.</title>
        <authorList>
            <person name="Li W."/>
            <person name="Luo Y."/>
            <person name="Ju J."/>
            <person name="Rajski S.R."/>
            <person name="Osada H."/>
            <person name="Shen B."/>
        </authorList>
    </citation>
    <scope>NUCLEOTIDE SEQUENCE</scope>
</reference>